<dbReference type="Proteomes" id="UP000019146">
    <property type="component" value="Chromosome 2"/>
</dbReference>
<organism evidence="1 2">
    <name type="scientific">Paraburkholderia caribensis MBA4</name>
    <dbReference type="NCBI Taxonomy" id="1323664"/>
    <lineage>
        <taxon>Bacteria</taxon>
        <taxon>Pseudomonadati</taxon>
        <taxon>Pseudomonadota</taxon>
        <taxon>Betaproteobacteria</taxon>
        <taxon>Burkholderiales</taxon>
        <taxon>Burkholderiaceae</taxon>
        <taxon>Paraburkholderia</taxon>
    </lineage>
</organism>
<evidence type="ECO:0000313" key="2">
    <source>
        <dbReference type="Proteomes" id="UP000019146"/>
    </source>
</evidence>
<evidence type="ECO:0000313" key="1">
    <source>
        <dbReference type="EMBL" id="ALL66897.1"/>
    </source>
</evidence>
<dbReference type="RefSeq" id="WP_035988456.1">
    <property type="nucleotide sequence ID" value="NZ_CP012747.1"/>
</dbReference>
<proteinExistence type="predicted"/>
<reference evidence="1 2" key="1">
    <citation type="journal article" date="2014" name="Genome Announc.">
        <title>Draft Genome Sequence of the Haloacid-Degrading Burkholderia caribensis Strain MBA4.</title>
        <authorList>
            <person name="Pan Y."/>
            <person name="Kong K.F."/>
            <person name="Tsang J.S."/>
        </authorList>
    </citation>
    <scope>NUCLEOTIDE SEQUENCE [LARGE SCALE GENOMIC DNA]</scope>
    <source>
        <strain evidence="1 2">MBA4</strain>
    </source>
</reference>
<gene>
    <name evidence="1" type="ORF">K788_0003128</name>
</gene>
<dbReference type="GeneID" id="69970808"/>
<dbReference type="EMBL" id="CP012747">
    <property type="protein sequence ID" value="ALL66897.1"/>
    <property type="molecule type" value="Genomic_DNA"/>
</dbReference>
<dbReference type="AlphaFoldDB" id="A0A0P0RES1"/>
<accession>A0A0P0RES1</accession>
<sequence>MLSPHELATLMLLNGNERRIESLDPDVLALRHYELVEVHELRGGTAALQISARGRDLLRRLGMDTARHAPPN</sequence>
<dbReference type="KEGG" id="bcai:K788_0003128"/>
<protein>
    <submittedName>
        <fullName evidence="1">Uncharacterized protein</fullName>
    </submittedName>
</protein>
<name>A0A0P0RES1_9BURK</name>